<dbReference type="PROSITE" id="PS50950">
    <property type="entry name" value="ZF_THAP"/>
    <property type="match status" value="1"/>
</dbReference>
<dbReference type="InterPro" id="IPR026516">
    <property type="entry name" value="THAP1/10"/>
</dbReference>
<evidence type="ECO:0000259" key="7">
    <source>
        <dbReference type="PROSITE" id="PS50950"/>
    </source>
</evidence>
<keyword evidence="4 5" id="KW-0238">DNA-binding</keyword>
<dbReference type="SUPFAM" id="SSF57716">
    <property type="entry name" value="Glucocorticoid receptor-like (DNA-binding domain)"/>
    <property type="match status" value="1"/>
</dbReference>
<proteinExistence type="predicted"/>
<dbReference type="AlphaFoldDB" id="A0AAN9U2N7"/>
<name>A0AAN9U2N7_9HEMI</name>
<dbReference type="InterPro" id="IPR006612">
    <property type="entry name" value="THAP_Znf"/>
</dbReference>
<comment type="caution">
    <text evidence="8">The sequence shown here is derived from an EMBL/GenBank/DDBJ whole genome shotgun (WGS) entry which is preliminary data.</text>
</comment>
<evidence type="ECO:0000256" key="4">
    <source>
        <dbReference type="ARBA" id="ARBA00023125"/>
    </source>
</evidence>
<dbReference type="InterPro" id="IPR038441">
    <property type="entry name" value="THAP_Znf_sf"/>
</dbReference>
<keyword evidence="9" id="KW-1185">Reference proteome</keyword>
<evidence type="ECO:0000256" key="2">
    <source>
        <dbReference type="ARBA" id="ARBA00022771"/>
    </source>
</evidence>
<keyword evidence="1" id="KW-0479">Metal-binding</keyword>
<dbReference type="SMART" id="SM00980">
    <property type="entry name" value="THAP"/>
    <property type="match status" value="1"/>
</dbReference>
<evidence type="ECO:0000256" key="3">
    <source>
        <dbReference type="ARBA" id="ARBA00022833"/>
    </source>
</evidence>
<dbReference type="EMBL" id="JBBCAQ010000003">
    <property type="protein sequence ID" value="KAK7604814.1"/>
    <property type="molecule type" value="Genomic_DNA"/>
</dbReference>
<dbReference type="GO" id="GO:0008270">
    <property type="term" value="F:zinc ion binding"/>
    <property type="evidence" value="ECO:0007669"/>
    <property type="project" value="UniProtKB-KW"/>
</dbReference>
<dbReference type="Pfam" id="PF05485">
    <property type="entry name" value="THAP"/>
    <property type="match status" value="1"/>
</dbReference>
<accession>A0AAN9U2N7</accession>
<dbReference type="GO" id="GO:0043565">
    <property type="term" value="F:sequence-specific DNA binding"/>
    <property type="evidence" value="ECO:0007669"/>
    <property type="project" value="InterPro"/>
</dbReference>
<evidence type="ECO:0000313" key="9">
    <source>
        <dbReference type="Proteomes" id="UP001367676"/>
    </source>
</evidence>
<dbReference type="Gene3D" id="6.20.210.20">
    <property type="entry name" value="THAP domain"/>
    <property type="match status" value="1"/>
</dbReference>
<dbReference type="SMART" id="SM00692">
    <property type="entry name" value="DM3"/>
    <property type="match status" value="1"/>
</dbReference>
<dbReference type="PANTHER" id="PTHR46600:SF11">
    <property type="entry name" value="THAP DOMAIN-CONTAINING PROTEIN 10"/>
    <property type="match status" value="1"/>
</dbReference>
<sequence>MSDSSVDRKSRVRETRTCSVPTCKNKRVGRKDDTGPSFHRFPKDPAIRDAWIEQCHIDANFNPDHGCICSDHFDFDDFERSYQKQLMGIERRPMLKKNVIPHLNLPESQIENSYHHDLRNRNKDPKVQFKTIDVLRKEEHGDAIIIDYESDLESLCVQSVEDEHSTIENIQIGTDYKALYLATVEKYEKLRSHTCQFAPAPFGLDNFLFGGLGAFPPLPPPPIGPLPIGTPPIGTPPIGTPPIGTLPIGIENLFGQAQFAPGMPPMGGSYPVGPLPFPLFPMPCDMMCDHGPLFFANIAVTNPQQARPAGAAGMPGALPGAGGAGMLTTMRPGGAGGVPGGAAGGAAGAAGGAAGATGAARPAAGAAGAGGMGATGAAGAGGAGAGGMGATSARPPSGAGAATTMTTRPPTAGAGGAAGMMAQQQNPNVNVQIMSMYPNYPNWCTGWCRFFYRPRPMMPPPPPPPPPLPFPHPACLLFSWLGL</sequence>
<organism evidence="8 9">
    <name type="scientific">Parthenolecanium corni</name>
    <dbReference type="NCBI Taxonomy" id="536013"/>
    <lineage>
        <taxon>Eukaryota</taxon>
        <taxon>Metazoa</taxon>
        <taxon>Ecdysozoa</taxon>
        <taxon>Arthropoda</taxon>
        <taxon>Hexapoda</taxon>
        <taxon>Insecta</taxon>
        <taxon>Pterygota</taxon>
        <taxon>Neoptera</taxon>
        <taxon>Paraneoptera</taxon>
        <taxon>Hemiptera</taxon>
        <taxon>Sternorrhyncha</taxon>
        <taxon>Coccoidea</taxon>
        <taxon>Coccidae</taxon>
        <taxon>Parthenolecanium</taxon>
    </lineage>
</organism>
<feature type="region of interest" description="Disordered" evidence="6">
    <location>
        <begin position="380"/>
        <end position="418"/>
    </location>
</feature>
<keyword evidence="3" id="KW-0862">Zinc</keyword>
<evidence type="ECO:0000313" key="8">
    <source>
        <dbReference type="EMBL" id="KAK7604814.1"/>
    </source>
</evidence>
<feature type="compositionally biased region" description="Low complexity" evidence="6">
    <location>
        <begin position="398"/>
        <end position="412"/>
    </location>
</feature>
<evidence type="ECO:0000256" key="5">
    <source>
        <dbReference type="PROSITE-ProRule" id="PRU00309"/>
    </source>
</evidence>
<dbReference type="Proteomes" id="UP001367676">
    <property type="component" value="Unassembled WGS sequence"/>
</dbReference>
<gene>
    <name evidence="8" type="ORF">V9T40_006000</name>
</gene>
<feature type="domain" description="THAP-type" evidence="7">
    <location>
        <begin position="14"/>
        <end position="104"/>
    </location>
</feature>
<evidence type="ECO:0000256" key="1">
    <source>
        <dbReference type="ARBA" id="ARBA00022723"/>
    </source>
</evidence>
<dbReference type="PANTHER" id="PTHR46600">
    <property type="entry name" value="THAP DOMAIN-CONTAINING"/>
    <property type="match status" value="1"/>
</dbReference>
<keyword evidence="2 5" id="KW-0863">Zinc-finger</keyword>
<feature type="compositionally biased region" description="Gly residues" evidence="6">
    <location>
        <begin position="380"/>
        <end position="389"/>
    </location>
</feature>
<protein>
    <recommendedName>
        <fullName evidence="7">THAP-type domain-containing protein</fullName>
    </recommendedName>
</protein>
<evidence type="ECO:0000256" key="6">
    <source>
        <dbReference type="SAM" id="MobiDB-lite"/>
    </source>
</evidence>
<reference evidence="8 9" key="1">
    <citation type="submission" date="2024-03" db="EMBL/GenBank/DDBJ databases">
        <title>Adaptation during the transition from Ophiocordyceps entomopathogen to insect associate is accompanied by gene loss and intensified selection.</title>
        <authorList>
            <person name="Ward C.M."/>
            <person name="Onetto C.A."/>
            <person name="Borneman A.R."/>
        </authorList>
    </citation>
    <scope>NUCLEOTIDE SEQUENCE [LARGE SCALE GENOMIC DNA]</scope>
    <source>
        <strain evidence="8">AWRI1</strain>
        <tissue evidence="8">Single Adult Female</tissue>
    </source>
</reference>